<dbReference type="InterPro" id="IPR016181">
    <property type="entry name" value="Acyl_CoA_acyltransferase"/>
</dbReference>
<feature type="domain" description="N-acetyltransferase" evidence="3">
    <location>
        <begin position="1"/>
        <end position="159"/>
    </location>
</feature>
<dbReference type="Pfam" id="PF13508">
    <property type="entry name" value="Acetyltransf_7"/>
    <property type="match status" value="1"/>
</dbReference>
<dbReference type="GeneID" id="98567552"/>
<accession>A0A429ZSS0</accession>
<dbReference type="CDD" id="cd04301">
    <property type="entry name" value="NAT_SF"/>
    <property type="match status" value="1"/>
</dbReference>
<dbReference type="GO" id="GO:0016747">
    <property type="term" value="F:acyltransferase activity, transferring groups other than amino-acyl groups"/>
    <property type="evidence" value="ECO:0007669"/>
    <property type="project" value="InterPro"/>
</dbReference>
<reference evidence="4 5" key="1">
    <citation type="submission" date="2017-05" db="EMBL/GenBank/DDBJ databases">
        <title>Vagococcus spp. assemblies.</title>
        <authorList>
            <person name="Gulvik C.A."/>
        </authorList>
    </citation>
    <scope>NUCLEOTIDE SEQUENCE [LARGE SCALE GENOMIC DNA]</scope>
    <source>
        <strain evidence="4 5">NCFB 2777</strain>
    </source>
</reference>
<name>A0A429ZSS0_9ENTE</name>
<proteinExistence type="predicted"/>
<dbReference type="AlphaFoldDB" id="A0A429ZSS0"/>
<dbReference type="PANTHER" id="PTHR43877">
    <property type="entry name" value="AMINOALKYLPHOSPHONATE N-ACETYLTRANSFERASE-RELATED-RELATED"/>
    <property type="match status" value="1"/>
</dbReference>
<sequence>MKIREIQKKDNRQVQRLIQKTLKSFNLDIPGTAYYDPQLANLTEYYQRKGHGSYWVVVTDQDQVVGCGGFGPFGQETTICELQKLYVAPAAQGQGISRLLMDKILGEAAKEYQGIYLETTKRLDIANRLYQKYGFELLEEPLAGSEHGAMELWYLKKLDESN</sequence>
<evidence type="ECO:0000313" key="5">
    <source>
        <dbReference type="Proteomes" id="UP000287239"/>
    </source>
</evidence>
<keyword evidence="2" id="KW-0012">Acyltransferase</keyword>
<dbReference type="Proteomes" id="UP000287239">
    <property type="component" value="Unassembled WGS sequence"/>
</dbReference>
<dbReference type="OrthoDB" id="5419426at2"/>
<dbReference type="PROSITE" id="PS51186">
    <property type="entry name" value="GNAT"/>
    <property type="match status" value="1"/>
</dbReference>
<gene>
    <name evidence="4" type="ORF">CBF35_04160</name>
</gene>
<dbReference type="InterPro" id="IPR050832">
    <property type="entry name" value="Bact_Acetyltransf"/>
</dbReference>
<evidence type="ECO:0000256" key="2">
    <source>
        <dbReference type="ARBA" id="ARBA00023315"/>
    </source>
</evidence>
<dbReference type="SUPFAM" id="SSF55729">
    <property type="entry name" value="Acyl-CoA N-acyltransferases (Nat)"/>
    <property type="match status" value="1"/>
</dbReference>
<comment type="caution">
    <text evidence="4">The sequence shown here is derived from an EMBL/GenBank/DDBJ whole genome shotgun (WGS) entry which is preliminary data.</text>
</comment>
<organism evidence="4 5">
    <name type="scientific">Vagococcus salmoninarum</name>
    <dbReference type="NCBI Taxonomy" id="2739"/>
    <lineage>
        <taxon>Bacteria</taxon>
        <taxon>Bacillati</taxon>
        <taxon>Bacillota</taxon>
        <taxon>Bacilli</taxon>
        <taxon>Lactobacillales</taxon>
        <taxon>Enterococcaceae</taxon>
        <taxon>Vagococcus</taxon>
    </lineage>
</organism>
<evidence type="ECO:0000259" key="3">
    <source>
        <dbReference type="PROSITE" id="PS51186"/>
    </source>
</evidence>
<protein>
    <submittedName>
        <fullName evidence="4">GNAT family N-acetyltransferase</fullName>
    </submittedName>
</protein>
<dbReference type="EMBL" id="NGJU01000005">
    <property type="protein sequence ID" value="RST96773.1"/>
    <property type="molecule type" value="Genomic_DNA"/>
</dbReference>
<dbReference type="Gene3D" id="3.40.630.30">
    <property type="match status" value="1"/>
</dbReference>
<evidence type="ECO:0000256" key="1">
    <source>
        <dbReference type="ARBA" id="ARBA00022679"/>
    </source>
</evidence>
<evidence type="ECO:0000313" key="4">
    <source>
        <dbReference type="EMBL" id="RST96773.1"/>
    </source>
</evidence>
<dbReference type="InterPro" id="IPR000182">
    <property type="entry name" value="GNAT_dom"/>
</dbReference>
<keyword evidence="5" id="KW-1185">Reference proteome</keyword>
<dbReference type="RefSeq" id="WP_126778732.1">
    <property type="nucleotide sequence ID" value="NZ_CAUQJP010000088.1"/>
</dbReference>
<dbReference type="PANTHER" id="PTHR43877:SF2">
    <property type="entry name" value="AMINOALKYLPHOSPHONATE N-ACETYLTRANSFERASE-RELATED"/>
    <property type="match status" value="1"/>
</dbReference>
<keyword evidence="1 4" id="KW-0808">Transferase</keyword>